<accession>A0A7L4ZMJ6</accession>
<reference evidence="3 4" key="1">
    <citation type="journal article" date="2013" name="Int. J. Syst. Evol. Microbiol.">
        <title>Kordia antarctica sp. nov., isolated from Antarctic seawater.</title>
        <authorList>
            <person name="Baek K."/>
            <person name="Choi A."/>
            <person name="Kang I."/>
            <person name="Lee K."/>
            <person name="Cho J.C."/>
        </authorList>
    </citation>
    <scope>NUCLEOTIDE SEQUENCE [LARGE SCALE GENOMIC DNA]</scope>
    <source>
        <strain evidence="3 4">IMCC3317</strain>
    </source>
</reference>
<dbReference type="InterPro" id="IPR013766">
    <property type="entry name" value="Thioredoxin_domain"/>
</dbReference>
<dbReference type="InterPro" id="IPR012336">
    <property type="entry name" value="Thioredoxin-like_fold"/>
</dbReference>
<evidence type="ECO:0000259" key="2">
    <source>
        <dbReference type="PROSITE" id="PS51352"/>
    </source>
</evidence>
<dbReference type="Proteomes" id="UP000464657">
    <property type="component" value="Chromosome"/>
</dbReference>
<dbReference type="SUPFAM" id="SSF52833">
    <property type="entry name" value="Thioredoxin-like"/>
    <property type="match status" value="1"/>
</dbReference>
<dbReference type="CDD" id="cd02966">
    <property type="entry name" value="TlpA_like_family"/>
    <property type="match status" value="1"/>
</dbReference>
<dbReference type="KEGG" id="kan:IMCC3317_32550"/>
<feature type="domain" description="Thioredoxin" evidence="2">
    <location>
        <begin position="306"/>
        <end position="441"/>
    </location>
</feature>
<dbReference type="EMBL" id="CP019288">
    <property type="protein sequence ID" value="QHI37872.1"/>
    <property type="molecule type" value="Genomic_DNA"/>
</dbReference>
<dbReference type="AlphaFoldDB" id="A0A7L4ZMJ6"/>
<proteinExistence type="predicted"/>
<gene>
    <name evidence="3" type="primary">resA_5</name>
    <name evidence="3" type="ORF">IMCC3317_32550</name>
</gene>
<keyword evidence="4" id="KW-1185">Reference proteome</keyword>
<dbReference type="PANTHER" id="PTHR42852">
    <property type="entry name" value="THIOL:DISULFIDE INTERCHANGE PROTEIN DSBE"/>
    <property type="match status" value="1"/>
</dbReference>
<organism evidence="3 4">
    <name type="scientific">Kordia antarctica</name>
    <dbReference type="NCBI Taxonomy" id="1218801"/>
    <lineage>
        <taxon>Bacteria</taxon>
        <taxon>Pseudomonadati</taxon>
        <taxon>Bacteroidota</taxon>
        <taxon>Flavobacteriia</taxon>
        <taxon>Flavobacteriales</taxon>
        <taxon>Flavobacteriaceae</taxon>
        <taxon>Kordia</taxon>
    </lineage>
</organism>
<feature type="signal peptide" evidence="1">
    <location>
        <begin position="1"/>
        <end position="18"/>
    </location>
</feature>
<dbReference type="OrthoDB" id="6399635at2"/>
<dbReference type="InterPro" id="IPR050553">
    <property type="entry name" value="Thioredoxin_ResA/DsbE_sf"/>
</dbReference>
<evidence type="ECO:0000313" key="3">
    <source>
        <dbReference type="EMBL" id="QHI37872.1"/>
    </source>
</evidence>
<dbReference type="InterPro" id="IPR036249">
    <property type="entry name" value="Thioredoxin-like_sf"/>
</dbReference>
<dbReference type="Gene3D" id="3.40.30.10">
    <property type="entry name" value="Glutaredoxin"/>
    <property type="match status" value="1"/>
</dbReference>
<keyword evidence="1" id="KW-0732">Signal</keyword>
<name>A0A7L4ZMJ6_9FLAO</name>
<evidence type="ECO:0000256" key="1">
    <source>
        <dbReference type="SAM" id="SignalP"/>
    </source>
</evidence>
<sequence length="441" mass="51422">MIKKILFILCMIPLCMQAQKTMLGTFSPAEEYEWFILYKLKTTHQAYIDNGKIVDGKLNYTFKADAEKGMYRLVYGMPQESENFDFIYSGEEDITFMFDENDSEFTLSKENQLYTSYFSSVNMAKKQINDFYQTTQSHTSDYMTIFKILNDTQEVFEKEAAGTIVYNFIKASRSYIPTSYEKPEIMVDNIKKHYFDHVDFSNPVLQNSDFIADKMSNYVFTALPMKEFTGEELIEEYKKNIATIDEKIKPVAIDYQKTLFNVLWEQMVVVENQDIANHIADTYLISLAKQLNDQVLIDKLKTYKRLSFGQVAPDFTWVKDNKAHKLSELKSAENYIIVFWSSTCSHCLKELPLLKTFVESKEKGTFKVIAIGLEDERTSWANESSFYPNFIHVLGLDKWENEIGNQYDVSSTPTFFILDKDKRIIGKPYGVEELEAFFKKE</sequence>
<protein>
    <submittedName>
        <fullName evidence="3">Thiol-disulfide oxidoreductase ResA</fullName>
    </submittedName>
</protein>
<dbReference type="Pfam" id="PF13905">
    <property type="entry name" value="Thioredoxin_8"/>
    <property type="match status" value="1"/>
</dbReference>
<dbReference type="PROSITE" id="PS51352">
    <property type="entry name" value="THIOREDOXIN_2"/>
    <property type="match status" value="1"/>
</dbReference>
<dbReference type="RefSeq" id="WP_160130460.1">
    <property type="nucleotide sequence ID" value="NZ_CP019288.1"/>
</dbReference>
<evidence type="ECO:0000313" key="4">
    <source>
        <dbReference type="Proteomes" id="UP000464657"/>
    </source>
</evidence>
<dbReference type="PANTHER" id="PTHR42852:SF13">
    <property type="entry name" value="PROTEIN DIPZ"/>
    <property type="match status" value="1"/>
</dbReference>
<feature type="chain" id="PRO_5029542381" evidence="1">
    <location>
        <begin position="19"/>
        <end position="441"/>
    </location>
</feature>